<protein>
    <submittedName>
        <fullName evidence="3">Uncharacterized protein</fullName>
    </submittedName>
</protein>
<keyword evidence="2" id="KW-0472">Membrane</keyword>
<proteinExistence type="predicted"/>
<name>A0ABR0JHA0_9EURO</name>
<keyword evidence="2" id="KW-1133">Transmembrane helix</keyword>
<keyword evidence="2" id="KW-0812">Transmembrane</keyword>
<accession>A0ABR0JHA0</accession>
<dbReference type="EMBL" id="JAVRRF010000006">
    <property type="protein sequence ID" value="KAK5063891.1"/>
    <property type="molecule type" value="Genomic_DNA"/>
</dbReference>
<reference evidence="3 4" key="1">
    <citation type="submission" date="2023-08" db="EMBL/GenBank/DDBJ databases">
        <title>Black Yeasts Isolated from many extreme environments.</title>
        <authorList>
            <person name="Coleine C."/>
            <person name="Stajich J.E."/>
            <person name="Selbmann L."/>
        </authorList>
    </citation>
    <scope>NUCLEOTIDE SEQUENCE [LARGE SCALE GENOMIC DNA]</scope>
    <source>
        <strain evidence="3 4">CCFEE 6328</strain>
    </source>
</reference>
<sequence length="73" mass="7937">MVSSILISVVEFLFFGFGAGLLIRTMTRETSRIVDQNGNEQNANAIHLSPYPNPPQYPKQNGQGTGLSSVQQA</sequence>
<comment type="caution">
    <text evidence="3">The sequence shown here is derived from an EMBL/GenBank/DDBJ whole genome shotgun (WGS) entry which is preliminary data.</text>
</comment>
<evidence type="ECO:0000256" key="1">
    <source>
        <dbReference type="SAM" id="MobiDB-lite"/>
    </source>
</evidence>
<dbReference type="Proteomes" id="UP001345691">
    <property type="component" value="Unassembled WGS sequence"/>
</dbReference>
<gene>
    <name evidence="3" type="ORF">LTR69_003657</name>
</gene>
<feature type="compositionally biased region" description="Polar residues" evidence="1">
    <location>
        <begin position="34"/>
        <end position="44"/>
    </location>
</feature>
<feature type="transmembrane region" description="Helical" evidence="2">
    <location>
        <begin position="6"/>
        <end position="23"/>
    </location>
</feature>
<feature type="region of interest" description="Disordered" evidence="1">
    <location>
        <begin position="34"/>
        <end position="73"/>
    </location>
</feature>
<evidence type="ECO:0000313" key="4">
    <source>
        <dbReference type="Proteomes" id="UP001345691"/>
    </source>
</evidence>
<keyword evidence="4" id="KW-1185">Reference proteome</keyword>
<evidence type="ECO:0000313" key="3">
    <source>
        <dbReference type="EMBL" id="KAK5063891.1"/>
    </source>
</evidence>
<evidence type="ECO:0000256" key="2">
    <source>
        <dbReference type="SAM" id="Phobius"/>
    </source>
</evidence>
<organism evidence="3 4">
    <name type="scientific">Exophiala sideris</name>
    <dbReference type="NCBI Taxonomy" id="1016849"/>
    <lineage>
        <taxon>Eukaryota</taxon>
        <taxon>Fungi</taxon>
        <taxon>Dikarya</taxon>
        <taxon>Ascomycota</taxon>
        <taxon>Pezizomycotina</taxon>
        <taxon>Eurotiomycetes</taxon>
        <taxon>Chaetothyriomycetidae</taxon>
        <taxon>Chaetothyriales</taxon>
        <taxon>Herpotrichiellaceae</taxon>
        <taxon>Exophiala</taxon>
    </lineage>
</organism>